<dbReference type="Proteomes" id="UP000186601">
    <property type="component" value="Unassembled WGS sequence"/>
</dbReference>
<dbReference type="OrthoDB" id="21617at2759"/>
<name>A0A2R6S3N3_9APHY</name>
<evidence type="ECO:0000313" key="2">
    <source>
        <dbReference type="Proteomes" id="UP000186601"/>
    </source>
</evidence>
<dbReference type="EMBL" id="MLYV02000095">
    <property type="protein sequence ID" value="PSS36865.1"/>
    <property type="molecule type" value="Genomic_DNA"/>
</dbReference>
<reference evidence="1 2" key="1">
    <citation type="submission" date="2018-02" db="EMBL/GenBank/DDBJ databases">
        <title>Genome sequence of the basidiomycete white-rot fungus Phlebia centrifuga.</title>
        <authorList>
            <person name="Granchi Z."/>
            <person name="Peng M."/>
            <person name="de Vries R.P."/>
            <person name="Hilden K."/>
            <person name="Makela M.R."/>
            <person name="Grigoriev I."/>
            <person name="Riley R."/>
        </authorList>
    </citation>
    <scope>NUCLEOTIDE SEQUENCE [LARGE SCALE GENOMIC DNA]</scope>
    <source>
        <strain evidence="1 2">FBCC195</strain>
    </source>
</reference>
<sequence>MIGAGLTQYEADVRMVILFSKLTDYIVDQMIMEGFRKELVKFDLERVLPAWDGLVAKQQAALEALGVPTMFPSTDGRDREVLTFNTGFPEIESD</sequence>
<comment type="caution">
    <text evidence="1">The sequence shown here is derived from an EMBL/GenBank/DDBJ whole genome shotgun (WGS) entry which is preliminary data.</text>
</comment>
<organism evidence="1 2">
    <name type="scientific">Hermanssonia centrifuga</name>
    <dbReference type="NCBI Taxonomy" id="98765"/>
    <lineage>
        <taxon>Eukaryota</taxon>
        <taxon>Fungi</taxon>
        <taxon>Dikarya</taxon>
        <taxon>Basidiomycota</taxon>
        <taxon>Agaricomycotina</taxon>
        <taxon>Agaricomycetes</taxon>
        <taxon>Polyporales</taxon>
        <taxon>Meruliaceae</taxon>
        <taxon>Hermanssonia</taxon>
    </lineage>
</organism>
<keyword evidence="2" id="KW-1185">Reference proteome</keyword>
<dbReference type="AlphaFoldDB" id="A0A2R6S3N3"/>
<protein>
    <submittedName>
        <fullName evidence="1">Uncharacterized protein</fullName>
    </submittedName>
</protein>
<gene>
    <name evidence="1" type="ORF">PHLCEN_2v1293</name>
</gene>
<dbReference type="STRING" id="98765.A0A2R6S3N3"/>
<evidence type="ECO:0000313" key="1">
    <source>
        <dbReference type="EMBL" id="PSS36865.1"/>
    </source>
</evidence>
<accession>A0A2R6S3N3</accession>
<proteinExistence type="predicted"/>